<feature type="transmembrane region" description="Helical" evidence="2">
    <location>
        <begin position="173"/>
        <end position="193"/>
    </location>
</feature>
<accession>A0ABD5UYV4</accession>
<dbReference type="AlphaFoldDB" id="A0ABD5UYV4"/>
<dbReference type="EMBL" id="JBHSXL010000009">
    <property type="protein sequence ID" value="MFC6893347.1"/>
    <property type="molecule type" value="Genomic_DNA"/>
</dbReference>
<keyword evidence="2" id="KW-0472">Membrane</keyword>
<feature type="region of interest" description="Disordered" evidence="1">
    <location>
        <begin position="1"/>
        <end position="21"/>
    </location>
</feature>
<evidence type="ECO:0000256" key="1">
    <source>
        <dbReference type="SAM" id="MobiDB-lite"/>
    </source>
</evidence>
<name>A0ABD5UYV4_9EURY</name>
<organism evidence="3 4">
    <name type="scientific">Halopenitus salinus</name>
    <dbReference type="NCBI Taxonomy" id="1198295"/>
    <lineage>
        <taxon>Archaea</taxon>
        <taxon>Methanobacteriati</taxon>
        <taxon>Methanobacteriota</taxon>
        <taxon>Stenosarchaea group</taxon>
        <taxon>Halobacteria</taxon>
        <taxon>Halobacteriales</taxon>
        <taxon>Haloferacaceae</taxon>
        <taxon>Halopenitus</taxon>
    </lineage>
</organism>
<dbReference type="Pfam" id="PF24368">
    <property type="entry name" value="DUF7524"/>
    <property type="match status" value="1"/>
</dbReference>
<dbReference type="Proteomes" id="UP001596296">
    <property type="component" value="Unassembled WGS sequence"/>
</dbReference>
<dbReference type="RefSeq" id="WP_379744886.1">
    <property type="nucleotide sequence ID" value="NZ_JBHSVN010000001.1"/>
</dbReference>
<gene>
    <name evidence="3" type="ORF">ACFQE9_12130</name>
</gene>
<feature type="transmembrane region" description="Helical" evidence="2">
    <location>
        <begin position="148"/>
        <end position="167"/>
    </location>
</feature>
<keyword evidence="4" id="KW-1185">Reference proteome</keyword>
<dbReference type="InterPro" id="IPR055946">
    <property type="entry name" value="DUF7524"/>
</dbReference>
<reference evidence="3 4" key="1">
    <citation type="journal article" date="2019" name="Int. J. Syst. Evol. Microbiol.">
        <title>The Global Catalogue of Microorganisms (GCM) 10K type strain sequencing project: providing services to taxonomists for standard genome sequencing and annotation.</title>
        <authorList>
            <consortium name="The Broad Institute Genomics Platform"/>
            <consortium name="The Broad Institute Genome Sequencing Center for Infectious Disease"/>
            <person name="Wu L."/>
            <person name="Ma J."/>
        </authorList>
    </citation>
    <scope>NUCLEOTIDE SEQUENCE [LARGE SCALE GENOMIC DNA]</scope>
    <source>
        <strain evidence="3 4">SKJ47</strain>
    </source>
</reference>
<feature type="region of interest" description="Disordered" evidence="1">
    <location>
        <begin position="110"/>
        <end position="133"/>
    </location>
</feature>
<evidence type="ECO:0000313" key="3">
    <source>
        <dbReference type="EMBL" id="MFC6893347.1"/>
    </source>
</evidence>
<evidence type="ECO:0000256" key="2">
    <source>
        <dbReference type="SAM" id="Phobius"/>
    </source>
</evidence>
<comment type="caution">
    <text evidence="3">The sequence shown here is derived from an EMBL/GenBank/DDBJ whole genome shotgun (WGS) entry which is preliminary data.</text>
</comment>
<keyword evidence="2" id="KW-0812">Transmembrane</keyword>
<protein>
    <submittedName>
        <fullName evidence="3">Uncharacterized protein</fullName>
    </submittedName>
</protein>
<sequence length="194" mass="20206">MQTLPVEVNGDGVHSIDAPDRITTDGPFEVAIDNRGQAAHVHLNVDDDLSRVAGVATTNHYLEAESRRIVHVDVDPDRPETTVRGKLKLVVGHGSGSTYVTVIVEPPPERERSVVVDESLAEPPDRDPEPSAVERAAGTVDSTLDGSILPAIVVAAIAAIVAVAVGVTVQTPAVILGAAVVLVAVVAATVVLFR</sequence>
<proteinExistence type="predicted"/>
<evidence type="ECO:0000313" key="4">
    <source>
        <dbReference type="Proteomes" id="UP001596296"/>
    </source>
</evidence>
<keyword evidence="2" id="KW-1133">Transmembrane helix</keyword>